<dbReference type="PANTHER" id="PTHR35004:SF8">
    <property type="entry name" value="TRANSPOSASE RV3428C-RELATED"/>
    <property type="match status" value="1"/>
</dbReference>
<dbReference type="InterPro" id="IPR054353">
    <property type="entry name" value="IstA-like_C"/>
</dbReference>
<proteinExistence type="inferred from homology"/>
<dbReference type="Proteomes" id="UP001553715">
    <property type="component" value="Unassembled WGS sequence"/>
</dbReference>
<protein>
    <submittedName>
        <fullName evidence="3">IS21 family transposase</fullName>
    </submittedName>
</protein>
<dbReference type="Pfam" id="PF22483">
    <property type="entry name" value="Mu-transpos_C_2"/>
    <property type="match status" value="1"/>
</dbReference>
<evidence type="ECO:0000259" key="2">
    <source>
        <dbReference type="PROSITE" id="PS50994"/>
    </source>
</evidence>
<comment type="similarity">
    <text evidence="1">Belongs to the transposase IS21/IS408/IS1162 family.</text>
</comment>
<dbReference type="NCBIfam" id="NF033546">
    <property type="entry name" value="transpos_IS21"/>
    <property type="match status" value="1"/>
</dbReference>
<feature type="domain" description="Integrase catalytic" evidence="2">
    <location>
        <begin position="132"/>
        <end position="313"/>
    </location>
</feature>
<accession>A0ABV3LKG0</accession>
<dbReference type="PROSITE" id="PS50994">
    <property type="entry name" value="INTEGRASE"/>
    <property type="match status" value="1"/>
</dbReference>
<dbReference type="Gene3D" id="3.30.420.10">
    <property type="entry name" value="Ribonuclease H-like superfamily/Ribonuclease H"/>
    <property type="match status" value="1"/>
</dbReference>
<reference evidence="3 4" key="1">
    <citation type="submission" date="2024-06" db="EMBL/GenBank/DDBJ databases">
        <title>The Natural Products Discovery Center: Release of the First 8490 Sequenced Strains for Exploring Actinobacteria Biosynthetic Diversity.</title>
        <authorList>
            <person name="Kalkreuter E."/>
            <person name="Kautsar S.A."/>
            <person name="Yang D."/>
            <person name="Bader C.D."/>
            <person name="Teijaro C.N."/>
            <person name="Fluegel L."/>
            <person name="Davis C.M."/>
            <person name="Simpson J.R."/>
            <person name="Lauterbach L."/>
            <person name="Steele A.D."/>
            <person name="Gui C."/>
            <person name="Meng S."/>
            <person name="Li G."/>
            <person name="Viehrig K."/>
            <person name="Ye F."/>
            <person name="Su P."/>
            <person name="Kiefer A.F."/>
            <person name="Nichols A."/>
            <person name="Cepeda A.J."/>
            <person name="Yan W."/>
            <person name="Fan B."/>
            <person name="Jiang Y."/>
            <person name="Adhikari A."/>
            <person name="Zheng C.-J."/>
            <person name="Schuster L."/>
            <person name="Cowan T.M."/>
            <person name="Smanski M.J."/>
            <person name="Chevrette M.G."/>
            <person name="De Carvalho L.P.S."/>
            <person name="Shen B."/>
        </authorList>
    </citation>
    <scope>NUCLEOTIDE SEQUENCE [LARGE SCALE GENOMIC DNA]</scope>
    <source>
        <strain evidence="3 4">NPDC077434</strain>
    </source>
</reference>
<gene>
    <name evidence="3" type="primary">istA</name>
    <name evidence="3" type="ORF">AB0301_14990</name>
</gene>
<name>A0ABV3LKG0_9MICO</name>
<keyword evidence="4" id="KW-1185">Reference proteome</keyword>
<organism evidence="3 4">
    <name type="scientific">Microbacterium profundi</name>
    <dbReference type="NCBI Taxonomy" id="450380"/>
    <lineage>
        <taxon>Bacteria</taxon>
        <taxon>Bacillati</taxon>
        <taxon>Actinomycetota</taxon>
        <taxon>Actinomycetes</taxon>
        <taxon>Micrococcales</taxon>
        <taxon>Microbacteriaceae</taxon>
        <taxon>Microbacterium</taxon>
    </lineage>
</organism>
<dbReference type="EMBL" id="JBFBMH010000028">
    <property type="protein sequence ID" value="MEW1976363.1"/>
    <property type="molecule type" value="Genomic_DNA"/>
</dbReference>
<evidence type="ECO:0000313" key="4">
    <source>
        <dbReference type="Proteomes" id="UP001553715"/>
    </source>
</evidence>
<feature type="non-terminal residue" evidence="3">
    <location>
        <position position="389"/>
    </location>
</feature>
<dbReference type="InterPro" id="IPR036397">
    <property type="entry name" value="RNaseH_sf"/>
</dbReference>
<dbReference type="SUPFAM" id="SSF53098">
    <property type="entry name" value="Ribonuclease H-like"/>
    <property type="match status" value="1"/>
</dbReference>
<dbReference type="RefSeq" id="WP_366233325.1">
    <property type="nucleotide sequence ID" value="NZ_JBFBMH010000028.1"/>
</dbReference>
<dbReference type="InterPro" id="IPR012337">
    <property type="entry name" value="RNaseH-like_sf"/>
</dbReference>
<dbReference type="PANTHER" id="PTHR35004">
    <property type="entry name" value="TRANSPOSASE RV3428C-RELATED"/>
    <property type="match status" value="1"/>
</dbReference>
<evidence type="ECO:0000313" key="3">
    <source>
        <dbReference type="EMBL" id="MEW1976363.1"/>
    </source>
</evidence>
<dbReference type="InterPro" id="IPR001584">
    <property type="entry name" value="Integrase_cat-core"/>
</dbReference>
<sequence length="389" mass="44030">MLATDYRKIMSLLLERRSYREIEAMAGCSQKSVAAAKKQLVGRSITVDGLAQLTDADLAEMFPDGRSRVRSEYLEPDLGKVVASFKKNRHYTLLQGWRTYTGRSSELRKYGYSQYCALFSEYVQKHDLTAVLKHEPGKTMFIDWAGDTIDLVDAVTGEVTKAYLFVTVLPYSGCLWCRAFTDMRMPSWIAGHVGAFEFYGGVPQLLIPDNALTATRRRERGDASRWVTDRYQQLADHYGASVLPTKVRSPKQKAAVESGVNVVNKRVIGYLSEDVWTTLDDLNEAIAERVHEVNHGIRRVDGTTRWERFTEEEAMLLGPLPADGFTEVEWKEAKVARNSHVTCDYQHYSVPHEHAGRLLRVRLTGSRVTVFDGQEIVCEHGRLTGRKGQ</sequence>
<evidence type="ECO:0000256" key="1">
    <source>
        <dbReference type="ARBA" id="ARBA00009277"/>
    </source>
</evidence>
<comment type="caution">
    <text evidence="3">The sequence shown here is derived from an EMBL/GenBank/DDBJ whole genome shotgun (WGS) entry which is preliminary data.</text>
</comment>